<dbReference type="FunFam" id="3.40.50.720:FF:000084">
    <property type="entry name" value="Short-chain dehydrogenase reductase"/>
    <property type="match status" value="1"/>
</dbReference>
<evidence type="ECO:0000313" key="3">
    <source>
        <dbReference type="EMBL" id="SLM12317.1"/>
    </source>
</evidence>
<proteinExistence type="inferred from homology"/>
<sequence>MSTISDLFDFTGKTVLVTGASGGLGAGIARVFAAAGAAILIHFHSGRERAENLRDSLPGPGRHECIQADGSSENEIGSCMEQVARLCGESGLSVLINNAGVYPSSALLDIDLATWHAVMDTNLSSMHLFTREAAKIMRPGSAIVNIASIEGLKPVRAHAHYAVSKAAVIHYTMAAALELAPLGIRVNSVSPGLVDRPGLVEDWPEGYKRYVSAAPLGRVGTPDEIGYSCLFLASKAADWITGVNLVVDGGASVVAPQG</sequence>
<dbReference type="EMBL" id="FWDM01000017">
    <property type="protein sequence ID" value="SLM12317.1"/>
    <property type="molecule type" value="Genomic_DNA"/>
</dbReference>
<dbReference type="PRINTS" id="PR00081">
    <property type="entry name" value="GDHRDH"/>
</dbReference>
<dbReference type="Pfam" id="PF13561">
    <property type="entry name" value="adh_short_C2"/>
    <property type="match status" value="1"/>
</dbReference>
<accession>A0A3P3XHV2</accession>
<dbReference type="SUPFAM" id="SSF51735">
    <property type="entry name" value="NAD(P)-binding Rossmann-fold domains"/>
    <property type="match status" value="1"/>
</dbReference>
<keyword evidence="2" id="KW-0560">Oxidoreductase</keyword>
<dbReference type="PROSITE" id="PS00061">
    <property type="entry name" value="ADH_SHORT"/>
    <property type="match status" value="1"/>
</dbReference>
<name>A0A3P3XHV2_9SPIR</name>
<evidence type="ECO:0000256" key="1">
    <source>
        <dbReference type="ARBA" id="ARBA00006484"/>
    </source>
</evidence>
<organism evidence="3">
    <name type="scientific">uncultured spirochete</name>
    <dbReference type="NCBI Taxonomy" id="156406"/>
    <lineage>
        <taxon>Bacteria</taxon>
        <taxon>Pseudomonadati</taxon>
        <taxon>Spirochaetota</taxon>
        <taxon>Spirochaetia</taxon>
        <taxon>Spirochaetales</taxon>
        <taxon>environmental samples</taxon>
    </lineage>
</organism>
<dbReference type="CDD" id="cd05233">
    <property type="entry name" value="SDR_c"/>
    <property type="match status" value="1"/>
</dbReference>
<reference evidence="3" key="1">
    <citation type="submission" date="2017-02" db="EMBL/GenBank/DDBJ databases">
        <authorList>
            <person name="Regsiter A."/>
            <person name="William W."/>
        </authorList>
    </citation>
    <scope>NUCLEOTIDE SEQUENCE</scope>
    <source>
        <strain evidence="3">Bib</strain>
    </source>
</reference>
<dbReference type="PRINTS" id="PR00080">
    <property type="entry name" value="SDRFAMILY"/>
</dbReference>
<dbReference type="PANTHER" id="PTHR43639:SF1">
    <property type="entry name" value="SHORT-CHAIN DEHYDROGENASE_REDUCTASE FAMILY PROTEIN"/>
    <property type="match status" value="1"/>
</dbReference>
<dbReference type="AlphaFoldDB" id="A0A3P3XHV2"/>
<dbReference type="InterPro" id="IPR036291">
    <property type="entry name" value="NAD(P)-bd_dom_sf"/>
</dbReference>
<dbReference type="InterPro" id="IPR020904">
    <property type="entry name" value="Sc_DH/Rdtase_CS"/>
</dbReference>
<dbReference type="Gene3D" id="3.40.50.720">
    <property type="entry name" value="NAD(P)-binding Rossmann-like Domain"/>
    <property type="match status" value="1"/>
</dbReference>
<dbReference type="GO" id="GO:0016491">
    <property type="term" value="F:oxidoreductase activity"/>
    <property type="evidence" value="ECO:0007669"/>
    <property type="project" value="UniProtKB-KW"/>
</dbReference>
<protein>
    <submittedName>
        <fullName evidence="3">Glucose 1-dehydrogenase</fullName>
    </submittedName>
</protein>
<dbReference type="PANTHER" id="PTHR43639">
    <property type="entry name" value="OXIDOREDUCTASE, SHORT-CHAIN DEHYDROGENASE/REDUCTASE FAMILY (AFU_ORTHOLOGUE AFUA_5G02870)"/>
    <property type="match status" value="1"/>
</dbReference>
<comment type="similarity">
    <text evidence="1">Belongs to the short-chain dehydrogenases/reductases (SDR) family.</text>
</comment>
<evidence type="ECO:0000256" key="2">
    <source>
        <dbReference type="ARBA" id="ARBA00023002"/>
    </source>
</evidence>
<dbReference type="InterPro" id="IPR002347">
    <property type="entry name" value="SDR_fam"/>
</dbReference>
<gene>
    <name evidence="3" type="ORF">SPIROBIBN47_240052</name>
</gene>